<gene>
    <name evidence="1" type="ORF">BACINT_01352</name>
</gene>
<dbReference type="OrthoDB" id="679512at2"/>
<reference evidence="1 2" key="1">
    <citation type="submission" date="2008-04" db="EMBL/GenBank/DDBJ databases">
        <title>Draft genome sequence of Bacteroides intestinalis (DSM 17393).</title>
        <authorList>
            <person name="Sudarsanam P."/>
            <person name="Ley R."/>
            <person name="Guruge J."/>
            <person name="Turnbaugh P.J."/>
            <person name="Mahowald M."/>
            <person name="Liep D."/>
            <person name="Gordon J."/>
        </authorList>
    </citation>
    <scope>NUCLEOTIDE SEQUENCE [LARGE SCALE GENOMIC DNA]</scope>
    <source>
        <strain evidence="1 2">DSM 17393</strain>
    </source>
</reference>
<name>B3CA38_9BACE</name>
<dbReference type="RefSeq" id="WP_007661459.1">
    <property type="nucleotide sequence ID" value="NZ_ABJL02000007.1"/>
</dbReference>
<sequence>MKTIISFMLFSILTSCIQQESQLEQAISQSGDNHIELEKVLLHYSVKKRKFAYLCAFNNEKWVPIHFGEISENTVTFENVGTGIACIAGYWINDEIVPASYPFLITSTGKPHYLRPDKKQTQTLRLKRKYPLVNWVNRNSDKMVGAKIEASHLPSFIPSVEVSTLSENAYSNYADHFISHPHKYRYWRILIPRKTSIAELEFFSGNDTVPLKGNFFASPKEKGFEQKKAALSDRDKLTSAEIQDWVAIDLGAPASISRIHYLPLTDDNNIVPGETYELLVGDDKGFNSLGMKVAEYSYIDFDSVPVNGLYWIRNHTKGREERIFTFERNRVIFR</sequence>
<evidence type="ECO:0000313" key="2">
    <source>
        <dbReference type="Proteomes" id="UP000004596"/>
    </source>
</evidence>
<organism evidence="1 2">
    <name type="scientific">Bacteroides intestinalis DSM 17393</name>
    <dbReference type="NCBI Taxonomy" id="471870"/>
    <lineage>
        <taxon>Bacteria</taxon>
        <taxon>Pseudomonadati</taxon>
        <taxon>Bacteroidota</taxon>
        <taxon>Bacteroidia</taxon>
        <taxon>Bacteroidales</taxon>
        <taxon>Bacteroidaceae</taxon>
        <taxon>Bacteroides</taxon>
    </lineage>
</organism>
<dbReference type="PROSITE" id="PS51257">
    <property type="entry name" value="PROKAR_LIPOPROTEIN"/>
    <property type="match status" value="1"/>
</dbReference>
<protein>
    <recommendedName>
        <fullName evidence="3">F5/8 type C domain protein</fullName>
    </recommendedName>
</protein>
<evidence type="ECO:0008006" key="3">
    <source>
        <dbReference type="Google" id="ProtNLM"/>
    </source>
</evidence>
<dbReference type="STRING" id="471870.BACINT_01352"/>
<dbReference type="eggNOG" id="COG1305">
    <property type="taxonomic scope" value="Bacteria"/>
</dbReference>
<proteinExistence type="predicted"/>
<dbReference type="GeneID" id="26158771"/>
<accession>B3CA38</accession>
<evidence type="ECO:0000313" key="1">
    <source>
        <dbReference type="EMBL" id="EDV06267.1"/>
    </source>
</evidence>
<reference evidence="1 2" key="2">
    <citation type="submission" date="2008-04" db="EMBL/GenBank/DDBJ databases">
        <authorList>
            <person name="Fulton L."/>
            <person name="Clifton S."/>
            <person name="Fulton B."/>
            <person name="Xu J."/>
            <person name="Minx P."/>
            <person name="Pepin K.H."/>
            <person name="Johnson M."/>
            <person name="Thiruvilangam P."/>
            <person name="Bhonagiri V."/>
            <person name="Nash W.E."/>
            <person name="Mardis E.R."/>
            <person name="Wilson R.K."/>
        </authorList>
    </citation>
    <scope>NUCLEOTIDE SEQUENCE [LARGE SCALE GENOMIC DNA]</scope>
    <source>
        <strain evidence="1 2">DSM 17393</strain>
    </source>
</reference>
<comment type="caution">
    <text evidence="1">The sequence shown here is derived from an EMBL/GenBank/DDBJ whole genome shotgun (WGS) entry which is preliminary data.</text>
</comment>
<dbReference type="Gene3D" id="2.60.120.260">
    <property type="entry name" value="Galactose-binding domain-like"/>
    <property type="match status" value="1"/>
</dbReference>
<dbReference type="EMBL" id="ABJL02000007">
    <property type="protein sequence ID" value="EDV06267.1"/>
    <property type="molecule type" value="Genomic_DNA"/>
</dbReference>
<dbReference type="AlphaFoldDB" id="B3CA38"/>
<dbReference type="Proteomes" id="UP000004596">
    <property type="component" value="Unassembled WGS sequence"/>
</dbReference>